<keyword evidence="8 12" id="KW-0862">Zinc</keyword>
<dbReference type="PROSITE" id="PS50103">
    <property type="entry name" value="ZF_C3H1"/>
    <property type="match status" value="1"/>
</dbReference>
<dbReference type="FunCoup" id="A0A1S3KDC3">
    <property type="interactions" value="2857"/>
</dbReference>
<keyword evidence="15" id="KW-0812">Transmembrane</keyword>
<name>A0A1S3KDC3_LINAN</name>
<dbReference type="NCBIfam" id="TIGR00308">
    <property type="entry name" value="TRM1"/>
    <property type="match status" value="1"/>
</dbReference>
<keyword evidence="15" id="KW-0472">Membrane</keyword>
<dbReference type="Pfam" id="PF02005">
    <property type="entry name" value="TRM"/>
    <property type="match status" value="1"/>
</dbReference>
<evidence type="ECO:0000256" key="2">
    <source>
        <dbReference type="ARBA" id="ARBA00022603"/>
    </source>
</evidence>
<dbReference type="KEGG" id="lak:106180870"/>
<evidence type="ECO:0000256" key="14">
    <source>
        <dbReference type="SAM" id="MobiDB-lite"/>
    </source>
</evidence>
<comment type="catalytic activity">
    <reaction evidence="11 13">
        <text>guanosine(26) in tRNA + 2 S-adenosyl-L-methionine = N(2)-dimethylguanosine(26) in tRNA + 2 S-adenosyl-L-homocysteine + 2 H(+)</text>
        <dbReference type="Rhea" id="RHEA:43140"/>
        <dbReference type="Rhea" id="RHEA-COMP:10359"/>
        <dbReference type="Rhea" id="RHEA-COMP:10360"/>
        <dbReference type="ChEBI" id="CHEBI:15378"/>
        <dbReference type="ChEBI" id="CHEBI:57856"/>
        <dbReference type="ChEBI" id="CHEBI:59789"/>
        <dbReference type="ChEBI" id="CHEBI:74269"/>
        <dbReference type="ChEBI" id="CHEBI:74513"/>
        <dbReference type="EC" id="2.1.1.216"/>
    </reaction>
</comment>
<reference evidence="18" key="1">
    <citation type="submission" date="2025-08" db="UniProtKB">
        <authorList>
            <consortium name="RefSeq"/>
        </authorList>
    </citation>
    <scope>IDENTIFICATION</scope>
    <source>
        <tissue evidence="18">Gonads</tissue>
    </source>
</reference>
<evidence type="ECO:0000256" key="9">
    <source>
        <dbReference type="ARBA" id="ARBA00022884"/>
    </source>
</evidence>
<dbReference type="GeneID" id="106180870"/>
<dbReference type="GO" id="GO:0002940">
    <property type="term" value="P:tRNA N2-guanine methylation"/>
    <property type="evidence" value="ECO:0007669"/>
    <property type="project" value="TreeGrafter"/>
</dbReference>
<dbReference type="Proteomes" id="UP000085678">
    <property type="component" value="Unplaced"/>
</dbReference>
<keyword evidence="5 13" id="KW-0819">tRNA processing</keyword>
<feature type="region of interest" description="Disordered" evidence="14">
    <location>
        <begin position="500"/>
        <end position="538"/>
    </location>
</feature>
<dbReference type="FunFam" id="3.30.56.70:FF:000001">
    <property type="entry name" value="tRNA (guanine(26)-N(2))-dimethyltransferase"/>
    <property type="match status" value="1"/>
</dbReference>
<evidence type="ECO:0000256" key="11">
    <source>
        <dbReference type="ARBA" id="ARBA00051897"/>
    </source>
</evidence>
<dbReference type="InParanoid" id="A0A1S3KDC3"/>
<proteinExistence type="inferred from homology"/>
<dbReference type="GO" id="GO:0005634">
    <property type="term" value="C:nucleus"/>
    <property type="evidence" value="ECO:0007669"/>
    <property type="project" value="TreeGrafter"/>
</dbReference>
<evidence type="ECO:0000256" key="1">
    <source>
        <dbReference type="ARBA" id="ARBA00022555"/>
    </source>
</evidence>
<evidence type="ECO:0000313" key="17">
    <source>
        <dbReference type="Proteomes" id="UP000085678"/>
    </source>
</evidence>
<dbReference type="Gene3D" id="3.40.50.150">
    <property type="entry name" value="Vaccinia Virus protein VP39"/>
    <property type="match status" value="1"/>
</dbReference>
<dbReference type="OrthoDB" id="6349953at2759"/>
<feature type="compositionally biased region" description="Basic and acidic residues" evidence="14">
    <location>
        <begin position="68"/>
        <end position="84"/>
    </location>
</feature>
<feature type="zinc finger region" description="C3H1-type" evidence="12">
    <location>
        <begin position="547"/>
        <end position="574"/>
    </location>
</feature>
<dbReference type="PANTHER" id="PTHR10631">
    <property type="entry name" value="N 2 ,N 2 -DIMETHYLGUANOSINE TRNA METHYLTRANSFERASE"/>
    <property type="match status" value="1"/>
</dbReference>
<dbReference type="GO" id="GO:0160104">
    <property type="term" value="F:tRNA (guanine(26)-N2)-dimethyltransferase activity"/>
    <property type="evidence" value="ECO:0007669"/>
    <property type="project" value="UniProtKB-UniRule"/>
</dbReference>
<keyword evidence="2 13" id="KW-0489">Methyltransferase</keyword>
<keyword evidence="7 12" id="KW-0863">Zinc-finger</keyword>
<dbReference type="SMART" id="SM00356">
    <property type="entry name" value="ZnF_C3H1"/>
    <property type="match status" value="1"/>
</dbReference>
<dbReference type="SUPFAM" id="SSF90229">
    <property type="entry name" value="CCCH zinc finger"/>
    <property type="match status" value="1"/>
</dbReference>
<evidence type="ECO:0000256" key="15">
    <source>
        <dbReference type="SAM" id="Phobius"/>
    </source>
</evidence>
<evidence type="ECO:0000256" key="5">
    <source>
        <dbReference type="ARBA" id="ARBA00022694"/>
    </source>
</evidence>
<dbReference type="InterPro" id="IPR000571">
    <property type="entry name" value="Znf_CCCH"/>
</dbReference>
<evidence type="ECO:0000256" key="6">
    <source>
        <dbReference type="ARBA" id="ARBA00022723"/>
    </source>
</evidence>
<keyword evidence="6 12" id="KW-0479">Metal-binding</keyword>
<dbReference type="InterPro" id="IPR029063">
    <property type="entry name" value="SAM-dependent_MTases_sf"/>
</dbReference>
<evidence type="ECO:0000256" key="3">
    <source>
        <dbReference type="ARBA" id="ARBA00022679"/>
    </source>
</evidence>
<dbReference type="STRING" id="7574.A0A1S3KDC3"/>
<evidence type="ECO:0000256" key="4">
    <source>
        <dbReference type="ARBA" id="ARBA00022691"/>
    </source>
</evidence>
<accession>A0A1S3KDC3</accession>
<evidence type="ECO:0000256" key="7">
    <source>
        <dbReference type="ARBA" id="ARBA00022771"/>
    </source>
</evidence>
<dbReference type="InterPro" id="IPR042296">
    <property type="entry name" value="tRNA_met_Trm1_C"/>
</dbReference>
<keyword evidence="3 13" id="KW-0808">Transferase</keyword>
<protein>
    <recommendedName>
        <fullName evidence="10 13">tRNA (guanine(26)-N(2))-dimethyltransferase</fullName>
        <ecNumber evidence="10 13">2.1.1.216</ecNumber>
    </recommendedName>
</protein>
<dbReference type="Gene3D" id="3.30.56.70">
    <property type="entry name" value="N2,N2-dimethylguanosine tRNA methyltransferase, C-terminal domain"/>
    <property type="match status" value="1"/>
</dbReference>
<evidence type="ECO:0000256" key="8">
    <source>
        <dbReference type="ARBA" id="ARBA00022833"/>
    </source>
</evidence>
<keyword evidence="15" id="KW-1133">Transmembrane helix</keyword>
<keyword evidence="4 13" id="KW-0949">S-adenosyl-L-methionine</keyword>
<keyword evidence="9 13" id="KW-0694">RNA-binding</keyword>
<gene>
    <name evidence="18" type="primary">LOC106180870</name>
</gene>
<dbReference type="AlphaFoldDB" id="A0A1S3KDC3"/>
<evidence type="ECO:0000256" key="12">
    <source>
        <dbReference type="PROSITE-ProRule" id="PRU00723"/>
    </source>
</evidence>
<keyword evidence="17" id="KW-1185">Reference proteome</keyword>
<dbReference type="SUPFAM" id="SSF53335">
    <property type="entry name" value="S-adenosyl-L-methionine-dependent methyltransferases"/>
    <property type="match status" value="1"/>
</dbReference>
<dbReference type="RefSeq" id="XP_013420497.1">
    <property type="nucleotide sequence ID" value="XM_013565043.1"/>
</dbReference>
<comment type="similarity">
    <text evidence="13">Belongs to the class I-like SAM-binding methyltransferase superfamily. Trm1 family.</text>
</comment>
<evidence type="ECO:0000259" key="16">
    <source>
        <dbReference type="PROSITE" id="PS50103"/>
    </source>
</evidence>
<keyword evidence="1 13" id="KW-0820">tRNA-binding</keyword>
<feature type="transmembrane region" description="Helical" evidence="15">
    <location>
        <begin position="257"/>
        <end position="280"/>
    </location>
</feature>
<dbReference type="GO" id="GO:0000049">
    <property type="term" value="F:tRNA binding"/>
    <property type="evidence" value="ECO:0007669"/>
    <property type="project" value="UniProtKB-UniRule"/>
</dbReference>
<dbReference type="InterPro" id="IPR002905">
    <property type="entry name" value="Trm1"/>
</dbReference>
<dbReference type="InterPro" id="IPR036855">
    <property type="entry name" value="Znf_CCCH_sf"/>
</dbReference>
<evidence type="ECO:0000256" key="10">
    <source>
        <dbReference type="ARBA" id="ARBA00039099"/>
    </source>
</evidence>
<evidence type="ECO:0000313" key="18">
    <source>
        <dbReference type="RefSeq" id="XP_013420497.1"/>
    </source>
</evidence>
<feature type="domain" description="C3H1-type" evidence="16">
    <location>
        <begin position="547"/>
        <end position="574"/>
    </location>
</feature>
<dbReference type="PROSITE" id="PS51626">
    <property type="entry name" value="SAM_MT_TRM1"/>
    <property type="match status" value="1"/>
</dbReference>
<feature type="region of interest" description="Disordered" evidence="14">
    <location>
        <begin position="68"/>
        <end position="91"/>
    </location>
</feature>
<dbReference type="GO" id="GO:0008270">
    <property type="term" value="F:zinc ion binding"/>
    <property type="evidence" value="ECO:0007669"/>
    <property type="project" value="UniProtKB-KW"/>
</dbReference>
<organism evidence="17 18">
    <name type="scientific">Lingula anatina</name>
    <name type="common">Brachiopod</name>
    <name type="synonym">Lingula unguis</name>
    <dbReference type="NCBI Taxonomy" id="7574"/>
    <lineage>
        <taxon>Eukaryota</taxon>
        <taxon>Metazoa</taxon>
        <taxon>Spiralia</taxon>
        <taxon>Lophotrochozoa</taxon>
        <taxon>Brachiopoda</taxon>
        <taxon>Linguliformea</taxon>
        <taxon>Lingulata</taxon>
        <taxon>Lingulida</taxon>
        <taxon>Linguloidea</taxon>
        <taxon>Lingulidae</taxon>
        <taxon>Lingula</taxon>
    </lineage>
</organism>
<dbReference type="EC" id="2.1.1.216" evidence="10 13"/>
<evidence type="ECO:0000256" key="13">
    <source>
        <dbReference type="PROSITE-ProRule" id="PRU00958"/>
    </source>
</evidence>
<dbReference type="PANTHER" id="PTHR10631:SF3">
    <property type="entry name" value="TRNA (GUANINE(26)-N(2))-DIMETHYLTRANSFERASE"/>
    <property type="match status" value="1"/>
</dbReference>
<sequence length="596" mass="66583">MNDTKEGDKKVFMDNLTSVKEGKAEAFYPKAVFYNPVQEFNRDLTVAVISEFSQEYIAKKIEQAKRKGAKEASEQAVKREHTASKVETPAADISEDTETTGLKILEALSASGLRSMRFALEIPEVKEIVTNDYSEAAVEIIKHNAQHNKVQHLISPSCADAALLMYQHRSKKDRFDVVDLDPYGSPSPFLDAAVQAVTDGGLLCVTSTDTAVLCGNSPENCYAKYGSMPLRGSFCHEMALRIVLQSIQSHASRYSRYIIPLLAVSVDFYVRIFVLVYTGAQKMKRSAANMGMVYLCTGCETYSIQNLCKEIPTKGNNFKYCVATGPSVEEHCVHCGHRHHIGGPVWTAPIHDVEFVNRILKRIQGNPDALNTSQRIIGILSVISEELQDSPLHFTLDRLSTVVRTVTPSLVQLRSAILHAGYDVTFSHTCQGSLKTKAPSQVIWDIMRCWAKQNPPKDGKLTKGSAGKAILNKAPQLVANFELHPKANPKSRKEGLVRFQQNPEPNWGPKPIAKPQNDEDDVTPLEKSRRLQGKRKRRRVQEVKVIDYKKFPCKKNQEGLCTLGEDCKYSHDKDKVARQEEHMEVVQGCFSEDACK</sequence>